<dbReference type="EMBL" id="BBRZ01000039">
    <property type="protein sequence ID" value="GAM56897.1"/>
    <property type="molecule type" value="Genomic_DNA"/>
</dbReference>
<name>A0A0B8NXB2_9VIBR</name>
<comment type="caution">
    <text evidence="1">The sequence shown here is derived from an EMBL/GenBank/DDBJ whole genome shotgun (WGS) entry which is preliminary data.</text>
</comment>
<gene>
    <name evidence="1" type="ORF">JCM19231_2045</name>
</gene>
<dbReference type="Proteomes" id="UP000031671">
    <property type="component" value="Unassembled WGS sequence"/>
</dbReference>
<evidence type="ECO:0000313" key="2">
    <source>
        <dbReference type="Proteomes" id="UP000031671"/>
    </source>
</evidence>
<sequence length="119" mass="13780">MPQEITIEQLFSGQTTYIWKLGDYNGDDDLIAQGIVGYLTPHYIGTNDKVDKQATAVKITGRVFKITPSWAEINIGQSEKQLALEVIVLGERYLLFEPEWKRQYFNKLPKRCIFENHED</sequence>
<organism evidence="1 2">
    <name type="scientific">Vibrio ishigakensis</name>
    <dbReference type="NCBI Taxonomy" id="1481914"/>
    <lineage>
        <taxon>Bacteria</taxon>
        <taxon>Pseudomonadati</taxon>
        <taxon>Pseudomonadota</taxon>
        <taxon>Gammaproteobacteria</taxon>
        <taxon>Vibrionales</taxon>
        <taxon>Vibrionaceae</taxon>
        <taxon>Vibrio</taxon>
    </lineage>
</organism>
<keyword evidence="2" id="KW-1185">Reference proteome</keyword>
<evidence type="ECO:0000313" key="1">
    <source>
        <dbReference type="EMBL" id="GAM56897.1"/>
    </source>
</evidence>
<reference evidence="1 2" key="2">
    <citation type="submission" date="2015-01" db="EMBL/GenBank/DDBJ databases">
        <authorList>
            <consortium name="NBRP consortium"/>
            <person name="Sawabe T."/>
            <person name="Meirelles P."/>
            <person name="Feng G."/>
            <person name="Sayaka M."/>
            <person name="Hattori M."/>
            <person name="Ohkuma M."/>
        </authorList>
    </citation>
    <scope>NUCLEOTIDE SEQUENCE [LARGE SCALE GENOMIC DNA]</scope>
    <source>
        <strain evidence="2">JCM 19231</strain>
    </source>
</reference>
<reference evidence="1 2" key="1">
    <citation type="submission" date="2015-01" db="EMBL/GenBank/DDBJ databases">
        <title>Vibrio sp. C1 JCM 19231 whole genome shotgun sequence.</title>
        <authorList>
            <person name="Sawabe T."/>
            <person name="Meirelles P."/>
            <person name="Feng G."/>
            <person name="Sayaka M."/>
            <person name="Hattori M."/>
            <person name="Ohkuma M."/>
        </authorList>
    </citation>
    <scope>NUCLEOTIDE SEQUENCE [LARGE SCALE GENOMIC DNA]</scope>
    <source>
        <strain evidence="2">JCM 19231</strain>
    </source>
</reference>
<dbReference type="AlphaFoldDB" id="A0A0B8NXB2"/>
<protein>
    <submittedName>
        <fullName evidence="1">Uncharacterized protein</fullName>
    </submittedName>
</protein>
<accession>A0A0B8NXB2</accession>
<proteinExistence type="predicted"/>